<dbReference type="Proteomes" id="UP000264217">
    <property type="component" value="Unassembled WGS sequence"/>
</dbReference>
<keyword evidence="2" id="KW-1185">Reference proteome</keyword>
<organism evidence="1 2">
    <name type="scientific">Mucilaginibacter conchicola</name>
    <dbReference type="NCBI Taxonomy" id="2303333"/>
    <lineage>
        <taxon>Bacteria</taxon>
        <taxon>Pseudomonadati</taxon>
        <taxon>Bacteroidota</taxon>
        <taxon>Sphingobacteriia</taxon>
        <taxon>Sphingobacteriales</taxon>
        <taxon>Sphingobacteriaceae</taxon>
        <taxon>Mucilaginibacter</taxon>
    </lineage>
</organism>
<protein>
    <submittedName>
        <fullName evidence="1">Uncharacterized protein</fullName>
    </submittedName>
</protein>
<dbReference type="AlphaFoldDB" id="A0A372NMZ1"/>
<evidence type="ECO:0000313" key="2">
    <source>
        <dbReference type="Proteomes" id="UP000264217"/>
    </source>
</evidence>
<sequence>MFKRLIESANTNLDITISERKNKLVPRMPYSSDGAKICPGLVEISKNFIFYY</sequence>
<proteinExistence type="predicted"/>
<gene>
    <name evidence="1" type="ORF">D0C36_22870</name>
</gene>
<comment type="caution">
    <text evidence="1">The sequence shown here is derived from an EMBL/GenBank/DDBJ whole genome shotgun (WGS) entry which is preliminary data.</text>
</comment>
<dbReference type="EMBL" id="QWDC01000005">
    <property type="protein sequence ID" value="RFZ90218.1"/>
    <property type="molecule type" value="Genomic_DNA"/>
</dbReference>
<name>A0A372NMZ1_9SPHI</name>
<reference evidence="1 2" key="1">
    <citation type="submission" date="2018-08" db="EMBL/GenBank/DDBJ databases">
        <title>Mucilaginibacter sp. MYSH2.</title>
        <authorList>
            <person name="Seo T."/>
        </authorList>
    </citation>
    <scope>NUCLEOTIDE SEQUENCE [LARGE SCALE GENOMIC DNA]</scope>
    <source>
        <strain evidence="1 2">MYSH2</strain>
    </source>
</reference>
<accession>A0A372NMZ1</accession>
<evidence type="ECO:0000313" key="1">
    <source>
        <dbReference type="EMBL" id="RFZ90218.1"/>
    </source>
</evidence>